<evidence type="ECO:0000256" key="2">
    <source>
        <dbReference type="ARBA" id="ARBA00009853"/>
    </source>
</evidence>
<keyword evidence="3 6" id="KW-0812">Transmembrane</keyword>
<dbReference type="SUPFAM" id="SSF103481">
    <property type="entry name" value="Multidrug resistance efflux transporter EmrE"/>
    <property type="match status" value="2"/>
</dbReference>
<evidence type="ECO:0000256" key="1">
    <source>
        <dbReference type="ARBA" id="ARBA00004141"/>
    </source>
</evidence>
<evidence type="ECO:0000256" key="3">
    <source>
        <dbReference type="ARBA" id="ARBA00022692"/>
    </source>
</evidence>
<dbReference type="STRING" id="1675527.AIOL_002191"/>
<evidence type="ECO:0000256" key="6">
    <source>
        <dbReference type="SAM" id="Phobius"/>
    </source>
</evidence>
<evidence type="ECO:0000313" key="8">
    <source>
        <dbReference type="EMBL" id="KMW57230.1"/>
    </source>
</evidence>
<dbReference type="InterPro" id="IPR000620">
    <property type="entry name" value="EamA_dom"/>
</dbReference>
<keyword evidence="9" id="KW-1185">Reference proteome</keyword>
<keyword evidence="4 6" id="KW-1133">Transmembrane helix</keyword>
<dbReference type="EMBL" id="LFTY01000002">
    <property type="protein sequence ID" value="KMW57230.1"/>
    <property type="molecule type" value="Genomic_DNA"/>
</dbReference>
<comment type="caution">
    <text evidence="8">The sequence shown here is derived from an EMBL/GenBank/DDBJ whole genome shotgun (WGS) entry which is preliminary data.</text>
</comment>
<dbReference type="InterPro" id="IPR037185">
    <property type="entry name" value="EmrE-like"/>
</dbReference>
<feature type="transmembrane region" description="Helical" evidence="6">
    <location>
        <begin position="174"/>
        <end position="193"/>
    </location>
</feature>
<dbReference type="GO" id="GO:0016020">
    <property type="term" value="C:membrane"/>
    <property type="evidence" value="ECO:0007669"/>
    <property type="project" value="UniProtKB-SubCell"/>
</dbReference>
<evidence type="ECO:0000313" key="9">
    <source>
        <dbReference type="Proteomes" id="UP000037178"/>
    </source>
</evidence>
<dbReference type="Pfam" id="PF00892">
    <property type="entry name" value="EamA"/>
    <property type="match status" value="1"/>
</dbReference>
<feature type="transmembrane region" description="Helical" evidence="6">
    <location>
        <begin position="116"/>
        <end position="136"/>
    </location>
</feature>
<gene>
    <name evidence="8" type="ORF">AIOL_002191</name>
</gene>
<evidence type="ECO:0000256" key="4">
    <source>
        <dbReference type="ARBA" id="ARBA00022989"/>
    </source>
</evidence>
<accession>A0A0J9E385</accession>
<dbReference type="PATRIC" id="fig|1675527.3.peg.2306"/>
<dbReference type="PANTHER" id="PTHR22911:SF6">
    <property type="entry name" value="SOLUTE CARRIER FAMILY 35 MEMBER G1"/>
    <property type="match status" value="1"/>
</dbReference>
<reference evidence="8 9" key="1">
    <citation type="submission" date="2015-06" db="EMBL/GenBank/DDBJ databases">
        <title>Draft genome sequence of an Alphaproteobacteria species associated to the Mediterranean sponge Oscarella lobularis.</title>
        <authorList>
            <person name="Jourda C."/>
            <person name="Santini S."/>
            <person name="Claverie J.-M."/>
        </authorList>
    </citation>
    <scope>NUCLEOTIDE SEQUENCE [LARGE SCALE GENOMIC DNA]</scope>
    <source>
        <strain evidence="8">IGS</strain>
    </source>
</reference>
<protein>
    <submittedName>
        <fullName evidence="8">Membrane protein</fullName>
    </submittedName>
</protein>
<feature type="transmembrane region" description="Helical" evidence="6">
    <location>
        <begin position="34"/>
        <end position="54"/>
    </location>
</feature>
<feature type="transmembrane region" description="Helical" evidence="6">
    <location>
        <begin position="60"/>
        <end position="80"/>
    </location>
</feature>
<organism evidence="8 9">
    <name type="scientific">Candidatus Rhodobacter oscarellae</name>
    <dbReference type="NCBI Taxonomy" id="1675527"/>
    <lineage>
        <taxon>Bacteria</taxon>
        <taxon>Pseudomonadati</taxon>
        <taxon>Pseudomonadota</taxon>
        <taxon>Alphaproteobacteria</taxon>
        <taxon>Rhodobacterales</taxon>
        <taxon>Rhodobacter group</taxon>
        <taxon>Rhodobacter</taxon>
    </lineage>
</organism>
<dbReference type="PANTHER" id="PTHR22911">
    <property type="entry name" value="ACYL-MALONYL CONDENSING ENZYME-RELATED"/>
    <property type="match status" value="1"/>
</dbReference>
<evidence type="ECO:0000259" key="7">
    <source>
        <dbReference type="Pfam" id="PF00892"/>
    </source>
</evidence>
<name>A0A0J9E385_9RHOB</name>
<dbReference type="AlphaFoldDB" id="A0A0J9E385"/>
<dbReference type="Proteomes" id="UP000037178">
    <property type="component" value="Unassembled WGS sequence"/>
</dbReference>
<comment type="subcellular location">
    <subcellularLocation>
        <location evidence="1">Membrane</location>
        <topology evidence="1">Multi-pass membrane protein</topology>
    </subcellularLocation>
</comment>
<keyword evidence="5 6" id="KW-0472">Membrane</keyword>
<evidence type="ECO:0000256" key="5">
    <source>
        <dbReference type="ARBA" id="ARBA00023136"/>
    </source>
</evidence>
<feature type="transmembrane region" description="Helical" evidence="6">
    <location>
        <begin position="6"/>
        <end position="25"/>
    </location>
</feature>
<sequence>MPVADASAIGILYGVITVLIGVVFLKEYVGLRHGLAVLISLAGAALVMFSQGAFQSGLAAIPAFIALLSAILMASEGLLIRLLSQTESALSMMLHVSVFGVLLMCIPAYIEWKPVSMAVVLGCFALGPLSVFAQYCTIRGYRIAPLSVVGPVDYAWLIFAMILGVVVFGEYPGAGVLAGGVLIIIGGGVLASVPTQRRRTSAANRATCVPDP</sequence>
<feature type="transmembrane region" description="Helical" evidence="6">
    <location>
        <begin position="92"/>
        <end position="110"/>
    </location>
</feature>
<feature type="transmembrane region" description="Helical" evidence="6">
    <location>
        <begin position="148"/>
        <end position="168"/>
    </location>
</feature>
<proteinExistence type="inferred from homology"/>
<comment type="similarity">
    <text evidence="2">Belongs to the drug/metabolite transporter (DMT) superfamily. 10 TMS drug/metabolite exporter (DME) (TC 2.A.7.3) family.</text>
</comment>
<feature type="domain" description="EamA" evidence="7">
    <location>
        <begin position="63"/>
        <end position="186"/>
    </location>
</feature>